<feature type="compositionally biased region" description="Basic and acidic residues" evidence="1">
    <location>
        <begin position="313"/>
        <end position="322"/>
    </location>
</feature>
<feature type="compositionally biased region" description="Polar residues" evidence="1">
    <location>
        <begin position="339"/>
        <end position="350"/>
    </location>
</feature>
<organism evidence="2 3">
    <name type="scientific">Gymnopilus dilepis</name>
    <dbReference type="NCBI Taxonomy" id="231916"/>
    <lineage>
        <taxon>Eukaryota</taxon>
        <taxon>Fungi</taxon>
        <taxon>Dikarya</taxon>
        <taxon>Basidiomycota</taxon>
        <taxon>Agaricomycotina</taxon>
        <taxon>Agaricomycetes</taxon>
        <taxon>Agaricomycetidae</taxon>
        <taxon>Agaricales</taxon>
        <taxon>Agaricineae</taxon>
        <taxon>Hymenogastraceae</taxon>
        <taxon>Gymnopilus</taxon>
    </lineage>
</organism>
<feature type="compositionally biased region" description="Low complexity" evidence="1">
    <location>
        <begin position="256"/>
        <end position="285"/>
    </location>
</feature>
<sequence>MSFTSQQFSCDLTAFLVTQEQYNIVKDIILDLLGWGVPFDYLVQCGVSREAIFYVFTELNLRIPESFDVSGIVPYTPESLAMSQRSTLMPPPPIPDKQRRDSAESPTSAKVISSPKAGPSITAPVASTSIIESPLAADLHDMERQRRAELLARKAAVQASRKMKQSLSAASSSDTAPTGEPTPPAATEAVEDFLKSLAPAEAKEPSPLIVSSPGPIEEPAAMDVDQEPYKKATEQALEQSQELPPMSAVSEQFSMSSRSPVPETPPTSVESTSTSFPPSSTSTPGPGTPGLPGAASRRSLKRPVASDFVDVDPAPKRHESEGRPVQSNGVPRPVGITRRLNSGSGFSNIGSRRCVIDLSDSEDDGEAQEVEEHAIQSKAIPYSPAPLKPVSRLSTSSPAALMQKEMEIRKMRELIAQREEETRLRKLALAKSAAANAVGTSRSSTPAAQLPPNLNAEPDVVMAPPTPDIGEANGHAPQGSRSSESSTPPPSAEPSARTLAQSSIENGDIHAGPHETSVSDDDGQGKSPPSS</sequence>
<evidence type="ECO:0000313" key="3">
    <source>
        <dbReference type="Proteomes" id="UP000284706"/>
    </source>
</evidence>
<keyword evidence="3" id="KW-1185">Reference proteome</keyword>
<feature type="region of interest" description="Disordered" evidence="1">
    <location>
        <begin position="82"/>
        <end position="125"/>
    </location>
</feature>
<feature type="compositionally biased region" description="Polar residues" evidence="1">
    <location>
        <begin position="165"/>
        <end position="174"/>
    </location>
</feature>
<proteinExistence type="predicted"/>
<dbReference type="AlphaFoldDB" id="A0A409W6J5"/>
<feature type="region of interest" description="Disordered" evidence="1">
    <location>
        <begin position="431"/>
        <end position="531"/>
    </location>
</feature>
<feature type="compositionally biased region" description="Acidic residues" evidence="1">
    <location>
        <begin position="359"/>
        <end position="369"/>
    </location>
</feature>
<accession>A0A409W6J5</accession>
<evidence type="ECO:0000313" key="2">
    <source>
        <dbReference type="EMBL" id="PPQ74122.1"/>
    </source>
</evidence>
<feature type="compositionally biased region" description="Polar residues" evidence="1">
    <location>
        <begin position="438"/>
        <end position="447"/>
    </location>
</feature>
<feature type="region of interest" description="Disordered" evidence="1">
    <location>
        <begin position="162"/>
        <end position="185"/>
    </location>
</feature>
<gene>
    <name evidence="2" type="ORF">CVT26_007213</name>
</gene>
<dbReference type="InParanoid" id="A0A409W6J5"/>
<protein>
    <submittedName>
        <fullName evidence="2">Uncharacterized protein</fullName>
    </submittedName>
</protein>
<dbReference type="Proteomes" id="UP000284706">
    <property type="component" value="Unassembled WGS sequence"/>
</dbReference>
<reference evidence="2 3" key="1">
    <citation type="journal article" date="2018" name="Evol. Lett.">
        <title>Horizontal gene cluster transfer increased hallucinogenic mushroom diversity.</title>
        <authorList>
            <person name="Reynolds H.T."/>
            <person name="Vijayakumar V."/>
            <person name="Gluck-Thaler E."/>
            <person name="Korotkin H.B."/>
            <person name="Matheny P.B."/>
            <person name="Slot J.C."/>
        </authorList>
    </citation>
    <scope>NUCLEOTIDE SEQUENCE [LARGE SCALE GENOMIC DNA]</scope>
    <source>
        <strain evidence="2 3">SRW20</strain>
    </source>
</reference>
<name>A0A409W6J5_9AGAR</name>
<comment type="caution">
    <text evidence="2">The sequence shown here is derived from an EMBL/GenBank/DDBJ whole genome shotgun (WGS) entry which is preliminary data.</text>
</comment>
<evidence type="ECO:0000256" key="1">
    <source>
        <dbReference type="SAM" id="MobiDB-lite"/>
    </source>
</evidence>
<dbReference type="OrthoDB" id="3270652at2759"/>
<feature type="region of interest" description="Disordered" evidence="1">
    <location>
        <begin position="200"/>
        <end position="398"/>
    </location>
</feature>
<dbReference type="EMBL" id="NHYE01005362">
    <property type="protein sequence ID" value="PPQ74122.1"/>
    <property type="molecule type" value="Genomic_DNA"/>
</dbReference>